<evidence type="ECO:0000259" key="2">
    <source>
        <dbReference type="PROSITE" id="PS50020"/>
    </source>
</evidence>
<dbReference type="CDD" id="cd00201">
    <property type="entry name" value="WW"/>
    <property type="match status" value="1"/>
</dbReference>
<organism evidence="3 4">
    <name type="scientific">Cladophialophora immunda</name>
    <dbReference type="NCBI Taxonomy" id="569365"/>
    <lineage>
        <taxon>Eukaryota</taxon>
        <taxon>Fungi</taxon>
        <taxon>Dikarya</taxon>
        <taxon>Ascomycota</taxon>
        <taxon>Pezizomycotina</taxon>
        <taxon>Eurotiomycetes</taxon>
        <taxon>Chaetothyriomycetidae</taxon>
        <taxon>Chaetothyriales</taxon>
        <taxon>Herpotrichiellaceae</taxon>
        <taxon>Cladophialophora</taxon>
    </lineage>
</organism>
<feature type="compositionally biased region" description="Gly residues" evidence="1">
    <location>
        <begin position="63"/>
        <end position="90"/>
    </location>
</feature>
<dbReference type="Proteomes" id="UP000054466">
    <property type="component" value="Unassembled WGS sequence"/>
</dbReference>
<sequence length="225" mass="25243">MSYYNDQPQGSYGRDPYNQPPSYGGPPQVPHPWVAEWDERDGRWFFVNRETGERTFQHPQPSYGGGGGGGYEERGYGSGYGGQEQRGGGYEQEPQKKSHTGRNVALGAAAGLLGGALLMHEGEKVEEKWDDAKYDVENDVRDGVQDVENFPDNAARWTGEKVQEVEDIPQDVDRKWDNAVQDVEDVPDDVAGWAGRKVGDVERFDDNIDNAYDQGRDNARYDDNY</sequence>
<dbReference type="InterPro" id="IPR036020">
    <property type="entry name" value="WW_dom_sf"/>
</dbReference>
<dbReference type="PROSITE" id="PS50020">
    <property type="entry name" value="WW_DOMAIN_2"/>
    <property type="match status" value="1"/>
</dbReference>
<proteinExistence type="predicted"/>
<evidence type="ECO:0000313" key="4">
    <source>
        <dbReference type="Proteomes" id="UP000054466"/>
    </source>
</evidence>
<dbReference type="SUPFAM" id="SSF51045">
    <property type="entry name" value="WW domain"/>
    <property type="match status" value="1"/>
</dbReference>
<dbReference type="InterPro" id="IPR001202">
    <property type="entry name" value="WW_dom"/>
</dbReference>
<evidence type="ECO:0000313" key="3">
    <source>
        <dbReference type="EMBL" id="KIW30943.1"/>
    </source>
</evidence>
<dbReference type="Gene3D" id="2.20.70.10">
    <property type="match status" value="1"/>
</dbReference>
<name>A0A0D2CIJ5_9EURO</name>
<feature type="region of interest" description="Disordered" evidence="1">
    <location>
        <begin position="1"/>
        <end position="35"/>
    </location>
</feature>
<accession>A0A0D2CIJ5</accession>
<feature type="domain" description="WW" evidence="2">
    <location>
        <begin position="27"/>
        <end position="61"/>
    </location>
</feature>
<evidence type="ECO:0000256" key="1">
    <source>
        <dbReference type="SAM" id="MobiDB-lite"/>
    </source>
</evidence>
<dbReference type="VEuPathDB" id="FungiDB:PV07_02634"/>
<dbReference type="AlphaFoldDB" id="A0A0D2CIJ5"/>
<dbReference type="Pfam" id="PF00397">
    <property type="entry name" value="WW"/>
    <property type="match status" value="1"/>
</dbReference>
<feature type="compositionally biased region" description="Polar residues" evidence="1">
    <location>
        <begin position="1"/>
        <end position="10"/>
    </location>
</feature>
<dbReference type="GeneID" id="27341828"/>
<dbReference type="RefSeq" id="XP_016251159.1">
    <property type="nucleotide sequence ID" value="XM_016389257.1"/>
</dbReference>
<reference evidence="3 4" key="1">
    <citation type="submission" date="2015-01" db="EMBL/GenBank/DDBJ databases">
        <title>The Genome Sequence of Cladophialophora immunda CBS83496.</title>
        <authorList>
            <consortium name="The Broad Institute Genomics Platform"/>
            <person name="Cuomo C."/>
            <person name="de Hoog S."/>
            <person name="Gorbushina A."/>
            <person name="Stielow B."/>
            <person name="Teixiera M."/>
            <person name="Abouelleil A."/>
            <person name="Chapman S.B."/>
            <person name="Priest M."/>
            <person name="Young S.K."/>
            <person name="Wortman J."/>
            <person name="Nusbaum C."/>
            <person name="Birren B."/>
        </authorList>
    </citation>
    <scope>NUCLEOTIDE SEQUENCE [LARGE SCALE GENOMIC DNA]</scope>
    <source>
        <strain evidence="3 4">CBS 83496</strain>
    </source>
</reference>
<gene>
    <name evidence="3" type="ORF">PV07_02634</name>
</gene>
<protein>
    <recommendedName>
        <fullName evidence="2">WW domain-containing protein</fullName>
    </recommendedName>
</protein>
<dbReference type="OrthoDB" id="2367685at2759"/>
<keyword evidence="4" id="KW-1185">Reference proteome</keyword>
<dbReference type="HOGENOM" id="CLU_079928_0_0_1"/>
<feature type="region of interest" description="Disordered" evidence="1">
    <location>
        <begin position="48"/>
        <end position="99"/>
    </location>
</feature>
<dbReference type="EMBL" id="KN847041">
    <property type="protein sequence ID" value="KIW30943.1"/>
    <property type="molecule type" value="Genomic_DNA"/>
</dbReference>
<dbReference type="SMART" id="SM00456">
    <property type="entry name" value="WW"/>
    <property type="match status" value="1"/>
</dbReference>